<dbReference type="InterPro" id="IPR001646">
    <property type="entry name" value="5peptide_repeat"/>
</dbReference>
<feature type="region of interest" description="Disordered" evidence="1">
    <location>
        <begin position="136"/>
        <end position="156"/>
    </location>
</feature>
<protein>
    <recommendedName>
        <fullName evidence="2">VOC domain-containing protein</fullName>
    </recommendedName>
</protein>
<evidence type="ECO:0000259" key="2">
    <source>
        <dbReference type="PROSITE" id="PS51819"/>
    </source>
</evidence>
<evidence type="ECO:0000313" key="4">
    <source>
        <dbReference type="Proteomes" id="UP000269097"/>
    </source>
</evidence>
<sequence length="270" mass="29990">MEIVNQKEQPTVRNADVSGAKFECVNLGGATFTNVNMSGIRIRDADLSDLEIFEAQLGGAYIHGIGLPPAGHPAYREDQGPQRPLRFEMCELAGSSITSCDLSDVRIEGCKIDGLTIDGIDVAALIKQYKSEQQQGQAEAERLQEETPTTPFLRRTGSNFVPVRDIEKARDWYCRILGMPVESAEIMNGHLCPLPMEEPGIILDTMPGWGGKEPDGPPTFQTPAFMLLTKDIEAAYRFMKEQDVELVTEIENGHWFVFRDPDGNLLMVCR</sequence>
<dbReference type="RefSeq" id="WP_123041999.1">
    <property type="nucleotide sequence ID" value="NZ_CP033433.1"/>
</dbReference>
<dbReference type="InterPro" id="IPR029068">
    <property type="entry name" value="Glyas_Bleomycin-R_OHBP_Dase"/>
</dbReference>
<organism evidence="3 4">
    <name type="scientific">Cohnella candidum</name>
    <dbReference type="NCBI Taxonomy" id="2674991"/>
    <lineage>
        <taxon>Bacteria</taxon>
        <taxon>Bacillati</taxon>
        <taxon>Bacillota</taxon>
        <taxon>Bacilli</taxon>
        <taxon>Bacillales</taxon>
        <taxon>Paenibacillaceae</taxon>
        <taxon>Cohnella</taxon>
    </lineage>
</organism>
<dbReference type="SUPFAM" id="SSF54593">
    <property type="entry name" value="Glyoxalase/Bleomycin resistance protein/Dihydroxybiphenyl dioxygenase"/>
    <property type="match status" value="1"/>
</dbReference>
<keyword evidence="4" id="KW-1185">Reference proteome</keyword>
<evidence type="ECO:0000313" key="3">
    <source>
        <dbReference type="EMBL" id="AYQ73915.1"/>
    </source>
</evidence>
<dbReference type="PROSITE" id="PS51819">
    <property type="entry name" value="VOC"/>
    <property type="match status" value="1"/>
</dbReference>
<dbReference type="InterPro" id="IPR004360">
    <property type="entry name" value="Glyas_Fos-R_dOase_dom"/>
</dbReference>
<evidence type="ECO:0000256" key="1">
    <source>
        <dbReference type="SAM" id="MobiDB-lite"/>
    </source>
</evidence>
<dbReference type="InterPro" id="IPR037523">
    <property type="entry name" value="VOC_core"/>
</dbReference>
<dbReference type="Proteomes" id="UP000269097">
    <property type="component" value="Chromosome"/>
</dbReference>
<dbReference type="Gene3D" id="3.10.180.10">
    <property type="entry name" value="2,3-Dihydroxybiphenyl 1,2-Dioxygenase, domain 1"/>
    <property type="match status" value="1"/>
</dbReference>
<dbReference type="AlphaFoldDB" id="A0A3G3K073"/>
<dbReference type="EMBL" id="CP033433">
    <property type="protein sequence ID" value="AYQ73915.1"/>
    <property type="molecule type" value="Genomic_DNA"/>
</dbReference>
<feature type="domain" description="VOC" evidence="2">
    <location>
        <begin position="155"/>
        <end position="270"/>
    </location>
</feature>
<dbReference type="SUPFAM" id="SSF141571">
    <property type="entry name" value="Pentapeptide repeat-like"/>
    <property type="match status" value="1"/>
</dbReference>
<name>A0A3G3K073_9BACL</name>
<dbReference type="CDD" id="cd06587">
    <property type="entry name" value="VOC"/>
    <property type="match status" value="1"/>
</dbReference>
<dbReference type="Pfam" id="PF00805">
    <property type="entry name" value="Pentapeptide"/>
    <property type="match status" value="1"/>
</dbReference>
<dbReference type="KEGG" id="coh:EAV92_15825"/>
<reference evidence="3 4" key="1">
    <citation type="submission" date="2018-10" db="EMBL/GenBank/DDBJ databases">
        <title>Genome Sequence of Cohnella sp.</title>
        <authorList>
            <person name="Srinivasan S."/>
            <person name="Kim M.K."/>
        </authorList>
    </citation>
    <scope>NUCLEOTIDE SEQUENCE [LARGE SCALE GENOMIC DNA]</scope>
    <source>
        <strain evidence="3 4">18JY8-7</strain>
    </source>
</reference>
<proteinExistence type="predicted"/>
<dbReference type="Gene3D" id="2.160.20.80">
    <property type="entry name" value="E3 ubiquitin-protein ligase SopA"/>
    <property type="match status" value="1"/>
</dbReference>
<dbReference type="Pfam" id="PF00903">
    <property type="entry name" value="Glyoxalase"/>
    <property type="match status" value="1"/>
</dbReference>
<gene>
    <name evidence="3" type="ORF">EAV92_15825</name>
</gene>
<accession>A0A3G3K073</accession>